<dbReference type="Proteomes" id="UP000250079">
    <property type="component" value="Chromosome"/>
</dbReference>
<dbReference type="RefSeq" id="WP_157736159.1">
    <property type="nucleotide sequence ID" value="NZ_CP018632.1"/>
</dbReference>
<feature type="domain" description="DUF4124" evidence="1">
    <location>
        <begin position="27"/>
        <end position="63"/>
    </location>
</feature>
<keyword evidence="3" id="KW-1185">Reference proteome</keyword>
<evidence type="ECO:0000313" key="3">
    <source>
        <dbReference type="Proteomes" id="UP000250079"/>
    </source>
</evidence>
<dbReference type="KEGG" id="gai:IMCC3135_21535"/>
<dbReference type="InterPro" id="IPR025392">
    <property type="entry name" value="DUF4124"/>
</dbReference>
<name>A0A2Z2P3L2_9GAMM</name>
<gene>
    <name evidence="2" type="ORF">IMCC3135_21535</name>
</gene>
<dbReference type="Pfam" id="PF13511">
    <property type="entry name" value="DUF4124"/>
    <property type="match status" value="1"/>
</dbReference>
<evidence type="ECO:0000259" key="1">
    <source>
        <dbReference type="Pfam" id="PF13511"/>
    </source>
</evidence>
<evidence type="ECO:0000313" key="2">
    <source>
        <dbReference type="EMBL" id="ASJ74384.1"/>
    </source>
</evidence>
<protein>
    <recommendedName>
        <fullName evidence="1">DUF4124 domain-containing protein</fullName>
    </recommendedName>
</protein>
<proteinExistence type="predicted"/>
<sequence>MFILSTKALSHTFGQAQALLRLCLLSLLLLIPDVTQAAIYSCATSNGGRIFQDRPCPIVIQQKTPVKTQRLMPFGIHESWFELPQQAQGRAYCDRRRCECGELQRSFNGSLDQALADALYIDGGWHRYETSYKLWLAAPGSSKARHDYTRQMEDAACNVMISQQLLREYAEEVTERLRQKARLAEEYGFDQPEPCQDQIREACSYLDAVELLQRIQSDARALQIPRELTDSTPALPLNR</sequence>
<reference evidence="2 3" key="1">
    <citation type="submission" date="2016-12" db="EMBL/GenBank/DDBJ databases">
        <authorList>
            <person name="Song W.-J."/>
            <person name="Kurnit D.M."/>
        </authorList>
    </citation>
    <scope>NUCLEOTIDE SEQUENCE [LARGE SCALE GENOMIC DNA]</scope>
    <source>
        <strain evidence="2 3">IMCC3135</strain>
    </source>
</reference>
<organism evidence="2 3">
    <name type="scientific">Granulosicoccus antarcticus IMCC3135</name>
    <dbReference type="NCBI Taxonomy" id="1192854"/>
    <lineage>
        <taxon>Bacteria</taxon>
        <taxon>Pseudomonadati</taxon>
        <taxon>Pseudomonadota</taxon>
        <taxon>Gammaproteobacteria</taxon>
        <taxon>Chromatiales</taxon>
        <taxon>Granulosicoccaceae</taxon>
        <taxon>Granulosicoccus</taxon>
    </lineage>
</organism>
<accession>A0A2Z2P3L2</accession>
<dbReference type="AlphaFoldDB" id="A0A2Z2P3L2"/>
<dbReference type="EMBL" id="CP018632">
    <property type="protein sequence ID" value="ASJ74384.1"/>
    <property type="molecule type" value="Genomic_DNA"/>
</dbReference>